<feature type="transmembrane region" description="Helical" evidence="6">
    <location>
        <begin position="31"/>
        <end position="52"/>
    </location>
</feature>
<comment type="similarity">
    <text evidence="6">Belongs to the UPF0316 family.</text>
</comment>
<feature type="domain" description="DUF5698" evidence="8">
    <location>
        <begin position="19"/>
        <end position="76"/>
    </location>
</feature>
<dbReference type="HAMAP" id="MF_01515">
    <property type="entry name" value="UPF0316"/>
    <property type="match status" value="1"/>
</dbReference>
<evidence type="ECO:0000259" key="7">
    <source>
        <dbReference type="Pfam" id="PF10035"/>
    </source>
</evidence>
<dbReference type="NCBIfam" id="NF003194">
    <property type="entry name" value="PRK04164.1-5"/>
    <property type="match status" value="1"/>
</dbReference>
<reference evidence="10" key="1">
    <citation type="journal article" date="2019" name="Int. J. Syst. Evol. Microbiol.">
        <title>The Global Catalogue of Microorganisms (GCM) 10K type strain sequencing project: providing services to taxonomists for standard genome sequencing and annotation.</title>
        <authorList>
            <consortium name="The Broad Institute Genomics Platform"/>
            <consortium name="The Broad Institute Genome Sequencing Center for Infectious Disease"/>
            <person name="Wu L."/>
            <person name="Ma J."/>
        </authorList>
    </citation>
    <scope>NUCLEOTIDE SEQUENCE [LARGE SCALE GENOMIC DNA]</scope>
    <source>
        <strain evidence="10">CCUG 59778</strain>
    </source>
</reference>
<keyword evidence="3 6" id="KW-0812">Transmembrane</keyword>
<evidence type="ECO:0000256" key="3">
    <source>
        <dbReference type="ARBA" id="ARBA00022692"/>
    </source>
</evidence>
<dbReference type="InterPro" id="IPR022930">
    <property type="entry name" value="UPF0316"/>
</dbReference>
<accession>A0ABV8X6W8</accession>
<evidence type="ECO:0000256" key="5">
    <source>
        <dbReference type="ARBA" id="ARBA00023136"/>
    </source>
</evidence>
<keyword evidence="4 6" id="KW-1133">Transmembrane helix</keyword>
<evidence type="ECO:0000313" key="10">
    <source>
        <dbReference type="Proteomes" id="UP001595817"/>
    </source>
</evidence>
<comment type="subcellular location">
    <subcellularLocation>
        <location evidence="1 6">Cell membrane</location>
        <topology evidence="1 6">Multi-pass membrane protein</topology>
    </subcellularLocation>
</comment>
<dbReference type="PANTHER" id="PTHR40060:SF1">
    <property type="entry name" value="UPF0316 PROTEIN YEBE"/>
    <property type="match status" value="1"/>
</dbReference>
<dbReference type="Proteomes" id="UP001595817">
    <property type="component" value="Unassembled WGS sequence"/>
</dbReference>
<evidence type="ECO:0000259" key="8">
    <source>
        <dbReference type="Pfam" id="PF18955"/>
    </source>
</evidence>
<protein>
    <recommendedName>
        <fullName evidence="6">UPF0316 protein ACFOZY_06150</fullName>
    </recommendedName>
</protein>
<dbReference type="RefSeq" id="WP_378153399.1">
    <property type="nucleotide sequence ID" value="NZ_JBHSEC010000007.1"/>
</dbReference>
<feature type="transmembrane region" description="Helical" evidence="6">
    <location>
        <begin position="58"/>
        <end position="78"/>
    </location>
</feature>
<evidence type="ECO:0000256" key="2">
    <source>
        <dbReference type="ARBA" id="ARBA00022475"/>
    </source>
</evidence>
<dbReference type="CDD" id="cd16381">
    <property type="entry name" value="YitT_C_like_1"/>
    <property type="match status" value="1"/>
</dbReference>
<gene>
    <name evidence="9" type="ORF">ACFOZY_06150</name>
</gene>
<dbReference type="EMBL" id="JBHSEC010000007">
    <property type="protein sequence ID" value="MFC4410017.1"/>
    <property type="molecule type" value="Genomic_DNA"/>
</dbReference>
<dbReference type="Pfam" id="PF18955">
    <property type="entry name" value="DUF5698"/>
    <property type="match status" value="1"/>
</dbReference>
<evidence type="ECO:0000256" key="4">
    <source>
        <dbReference type="ARBA" id="ARBA00022989"/>
    </source>
</evidence>
<dbReference type="PANTHER" id="PTHR40060">
    <property type="entry name" value="UPF0316 PROTEIN YEBE"/>
    <property type="match status" value="1"/>
</dbReference>
<evidence type="ECO:0000256" key="1">
    <source>
        <dbReference type="ARBA" id="ARBA00004651"/>
    </source>
</evidence>
<keyword evidence="5 6" id="KW-0472">Membrane</keyword>
<feature type="domain" description="DUF2179" evidence="7">
    <location>
        <begin position="109"/>
        <end position="161"/>
    </location>
</feature>
<keyword evidence="10" id="KW-1185">Reference proteome</keyword>
<keyword evidence="2 6" id="KW-1003">Cell membrane</keyword>
<sequence>MWTVILIFVINIVYVSLSTFRMILTFKGYRYIAAFVSMVEVVVYVVGLGLVLQNLSEIQNVIAYALGFGVGIIVGTKLEERLALGYTMVNVITVTENNELANILRNDGYGVTVWDVSGREGGRQEMQILTPRKDEGKLYARIKEVEPRAFMISYEPKTIHGGFWVKRLRKGKLYKDGKKDNMV</sequence>
<comment type="caution">
    <text evidence="9">The sequence shown here is derived from an EMBL/GenBank/DDBJ whole genome shotgun (WGS) entry which is preliminary data.</text>
</comment>
<organism evidence="9 10">
    <name type="scientific">Chungangia koreensis</name>
    <dbReference type="NCBI Taxonomy" id="752657"/>
    <lineage>
        <taxon>Bacteria</taxon>
        <taxon>Bacillati</taxon>
        <taxon>Bacillota</taxon>
        <taxon>Bacilli</taxon>
        <taxon>Lactobacillales</taxon>
        <taxon>Chungangia</taxon>
    </lineage>
</organism>
<evidence type="ECO:0000313" key="9">
    <source>
        <dbReference type="EMBL" id="MFC4410017.1"/>
    </source>
</evidence>
<evidence type="ECO:0000256" key="6">
    <source>
        <dbReference type="HAMAP-Rule" id="MF_01515"/>
    </source>
</evidence>
<feature type="transmembrane region" description="Helical" evidence="6">
    <location>
        <begin position="6"/>
        <end position="24"/>
    </location>
</feature>
<name>A0ABV8X6W8_9LACT</name>
<dbReference type="InterPro" id="IPR044035">
    <property type="entry name" value="DUF5698"/>
</dbReference>
<dbReference type="InterPro" id="IPR019264">
    <property type="entry name" value="DUF2179"/>
</dbReference>
<proteinExistence type="inferred from homology"/>
<dbReference type="Pfam" id="PF10035">
    <property type="entry name" value="DUF2179"/>
    <property type="match status" value="1"/>
</dbReference>